<accession>A0AAV9UW57</accession>
<evidence type="ECO:0000256" key="1">
    <source>
        <dbReference type="SAM" id="MobiDB-lite"/>
    </source>
</evidence>
<dbReference type="AlphaFoldDB" id="A0AAV9UW57"/>
<organism evidence="2 3">
    <name type="scientific">Orbilia blumenaviensis</name>
    <dbReference type="NCBI Taxonomy" id="1796055"/>
    <lineage>
        <taxon>Eukaryota</taxon>
        <taxon>Fungi</taxon>
        <taxon>Dikarya</taxon>
        <taxon>Ascomycota</taxon>
        <taxon>Pezizomycotina</taxon>
        <taxon>Orbiliomycetes</taxon>
        <taxon>Orbiliales</taxon>
        <taxon>Orbiliaceae</taxon>
        <taxon>Orbilia</taxon>
    </lineage>
</organism>
<feature type="compositionally biased region" description="Gly residues" evidence="1">
    <location>
        <begin position="491"/>
        <end position="513"/>
    </location>
</feature>
<dbReference type="EMBL" id="JAVHNS010000007">
    <property type="protein sequence ID" value="KAK6349339.1"/>
    <property type="molecule type" value="Genomic_DNA"/>
</dbReference>
<evidence type="ECO:0008006" key="4">
    <source>
        <dbReference type="Google" id="ProtNLM"/>
    </source>
</evidence>
<gene>
    <name evidence="2" type="ORF">TWF730_010087</name>
</gene>
<feature type="compositionally biased region" description="Polar residues" evidence="1">
    <location>
        <begin position="523"/>
        <end position="536"/>
    </location>
</feature>
<feature type="region of interest" description="Disordered" evidence="1">
    <location>
        <begin position="269"/>
        <end position="336"/>
    </location>
</feature>
<reference evidence="2 3" key="1">
    <citation type="submission" date="2019-10" db="EMBL/GenBank/DDBJ databases">
        <authorList>
            <person name="Palmer J.M."/>
        </authorList>
    </citation>
    <scope>NUCLEOTIDE SEQUENCE [LARGE SCALE GENOMIC DNA]</scope>
    <source>
        <strain evidence="2 3">TWF730</strain>
    </source>
</reference>
<feature type="compositionally biased region" description="Basic and acidic residues" evidence="1">
    <location>
        <begin position="429"/>
        <end position="438"/>
    </location>
</feature>
<proteinExistence type="predicted"/>
<dbReference type="Proteomes" id="UP001373714">
    <property type="component" value="Unassembled WGS sequence"/>
</dbReference>
<comment type="caution">
    <text evidence="2">The sequence shown here is derived from an EMBL/GenBank/DDBJ whole genome shotgun (WGS) entry which is preliminary data.</text>
</comment>
<dbReference type="Gene3D" id="3.40.50.1010">
    <property type="entry name" value="5'-nuclease"/>
    <property type="match status" value="1"/>
</dbReference>
<feature type="compositionally biased region" description="Polar residues" evidence="1">
    <location>
        <begin position="312"/>
        <end position="324"/>
    </location>
</feature>
<sequence length="586" mass="63362">MRKCPCTNQGSFFWNDGGSSAAFPCFHLHPALPTDVSEPDPFVLQPHLSTRLPQTCVSVSKYSVRAFAGGVISERCQMTTLTAVNTPPPTPQRQQVVPVASPGRQPDLLQKLAVARLKHTVSELEDQVEFDRRNSPIPPPKPTTLHLVPDCSALTTSITEIKGYVAEESAKVTVPLCVLDTLDALKRGSENENVNARETVRWFDRTIGKGTAEKGVKVQAPTEIYGKWEECLEWYNPLTTNSGDGDEFSFASPLAMTESQMLAQVDDGLTGLSLSPSPPGSPTISASATPSMPPRILKSANTFHSGLGIPKQQISLTRSTTTPLQDPPSPTSSIHAPEVPKKIQPIINCALDILHSEKTEFSKKSEGVFFLVTNNPETSHWAKSFGIPSLNTRELAGKIAEEKRLYKAKKRDWDHMHSPKANQPVLDSNDFKNRDLRKSPKSAFTQPYHQSGRGGGGAGSRQNTPQNGGPGDSQQPRRRNRNNQNARGGLSNSGGGGNPGRGGRGGYHGGFGRSSGPMLQEKPSASNACSTSPTQNHNHSGHHHTHRIPQQILGRGQPVSDGEPEYVLGRGANRGVARGKGKLWVP</sequence>
<feature type="region of interest" description="Disordered" evidence="1">
    <location>
        <begin position="409"/>
        <end position="547"/>
    </location>
</feature>
<name>A0AAV9UW57_9PEZI</name>
<evidence type="ECO:0000313" key="2">
    <source>
        <dbReference type="EMBL" id="KAK6349339.1"/>
    </source>
</evidence>
<evidence type="ECO:0000313" key="3">
    <source>
        <dbReference type="Proteomes" id="UP001373714"/>
    </source>
</evidence>
<keyword evidence="3" id="KW-1185">Reference proteome</keyword>
<protein>
    <recommendedName>
        <fullName evidence="4">PIN domain-containing protein</fullName>
    </recommendedName>
</protein>